<dbReference type="PANTHER" id="PTHR31245">
    <property type="entry name" value="UBIQUITIN SYSTEM COMPONENT CUE PROTEIN"/>
    <property type="match status" value="1"/>
</dbReference>
<evidence type="ECO:0000313" key="2">
    <source>
        <dbReference type="EnsemblPlants" id="TraesCS5B02G495600.1.cds1"/>
    </source>
</evidence>
<evidence type="ECO:0000256" key="1">
    <source>
        <dbReference type="SAM" id="MobiDB-lite"/>
    </source>
</evidence>
<reference evidence="2" key="2">
    <citation type="submission" date="2018-10" db="UniProtKB">
        <authorList>
            <consortium name="EnsemblPlants"/>
        </authorList>
    </citation>
    <scope>IDENTIFICATION</scope>
</reference>
<accession>A0A3B6LWM2</accession>
<dbReference type="Gramene" id="TraesCS5B02G495600.1">
    <property type="protein sequence ID" value="TraesCS5B02G495600.1.cds1"/>
    <property type="gene ID" value="TraesCS5B02G495600"/>
</dbReference>
<dbReference type="Gramene" id="TraesMAC5B03G02997140.1">
    <property type="protein sequence ID" value="TraesMAC5B03G02997140.1.CDS1"/>
    <property type="gene ID" value="TraesMAC5B03G02997140"/>
</dbReference>
<reference evidence="2" key="1">
    <citation type="submission" date="2018-08" db="EMBL/GenBank/DDBJ databases">
        <authorList>
            <person name="Rossello M."/>
        </authorList>
    </citation>
    <scope>NUCLEOTIDE SEQUENCE [LARGE SCALE GENOMIC DNA]</scope>
    <source>
        <strain evidence="2">cv. Chinese Spring</strain>
    </source>
</reference>
<dbReference type="PANTHER" id="PTHR31245:SF28">
    <property type="entry name" value="OS01G0610000 PROTEIN"/>
    <property type="match status" value="1"/>
</dbReference>
<dbReference type="Gramene" id="TraesJAG5B03G02996840.1">
    <property type="protein sequence ID" value="TraesJAG5B03G02996840.1.CDS1"/>
    <property type="gene ID" value="TraesJAG5B03G02996840"/>
</dbReference>
<dbReference type="Gramene" id="TraesCS5B03G1204300.1">
    <property type="protein sequence ID" value="TraesCS5B03G1204300.1.CDS1"/>
    <property type="gene ID" value="TraesCS5B03G1204300"/>
</dbReference>
<evidence type="ECO:0000313" key="3">
    <source>
        <dbReference type="Proteomes" id="UP000019116"/>
    </source>
</evidence>
<dbReference type="Gramene" id="TraesRN5B0101175900.1">
    <property type="protein sequence ID" value="TraesRN5B0101175900.1"/>
    <property type="gene ID" value="TraesRN5B0101175900"/>
</dbReference>
<dbReference type="Gramene" id="TraesPARA_EIv1.0_1746560.1">
    <property type="protein sequence ID" value="TraesPARA_EIv1.0_1746560.1.CDS1"/>
    <property type="gene ID" value="TraesPARA_EIv1.0_1746560"/>
</dbReference>
<dbReference type="STRING" id="4565.A0A3B6LWM2"/>
<dbReference type="SMR" id="A0A3B6LWM2"/>
<protein>
    <submittedName>
        <fullName evidence="2">Uncharacterized protein</fullName>
    </submittedName>
</protein>
<feature type="region of interest" description="Disordered" evidence="1">
    <location>
        <begin position="20"/>
        <end position="44"/>
    </location>
</feature>
<dbReference type="Gramene" id="TraesSTA5B03G02990480.1">
    <property type="protein sequence ID" value="TraesSTA5B03G02990480.1.CDS1"/>
    <property type="gene ID" value="TraesSTA5B03G02990480"/>
</dbReference>
<dbReference type="Gramene" id="TraesLDM5B03G03002600.1">
    <property type="protein sequence ID" value="TraesLDM5B03G03002600.1.CDS1"/>
    <property type="gene ID" value="TraesLDM5B03G03002600"/>
</dbReference>
<organism evidence="2">
    <name type="scientific">Triticum aestivum</name>
    <name type="common">Wheat</name>
    <dbReference type="NCBI Taxonomy" id="4565"/>
    <lineage>
        <taxon>Eukaryota</taxon>
        <taxon>Viridiplantae</taxon>
        <taxon>Streptophyta</taxon>
        <taxon>Embryophyta</taxon>
        <taxon>Tracheophyta</taxon>
        <taxon>Spermatophyta</taxon>
        <taxon>Magnoliopsida</taxon>
        <taxon>Liliopsida</taxon>
        <taxon>Poales</taxon>
        <taxon>Poaceae</taxon>
        <taxon>BOP clade</taxon>
        <taxon>Pooideae</taxon>
        <taxon>Triticodae</taxon>
        <taxon>Triticeae</taxon>
        <taxon>Triticinae</taxon>
        <taxon>Triticum</taxon>
    </lineage>
</organism>
<name>A0A3B6LWM2_WHEAT</name>
<dbReference type="Gramene" id="TraesROB_scaffold_009916_01G000200.1">
    <property type="protein sequence ID" value="TraesROB_scaffold_009916_01G000200.1"/>
    <property type="gene ID" value="TraesROB_scaffold_009916_01G000200"/>
</dbReference>
<proteinExistence type="predicted"/>
<dbReference type="OrthoDB" id="440455at2759"/>
<keyword evidence="3" id="KW-1185">Reference proteome</keyword>
<dbReference type="Gramene" id="TraesJUL5B03G03020250.1">
    <property type="protein sequence ID" value="TraesJUL5B03G03020250.1.CDS1"/>
    <property type="gene ID" value="TraesJUL5B03G03020250"/>
</dbReference>
<dbReference type="Gramene" id="TraesCLE_scaffold_066725_01G000200.1">
    <property type="protein sequence ID" value="TraesCLE_scaffold_066725_01G000200.1"/>
    <property type="gene ID" value="TraesCLE_scaffold_066725_01G000200"/>
</dbReference>
<dbReference type="Gramene" id="TraesWEE_scaffold_065224_01G000500.1">
    <property type="protein sequence ID" value="TraesWEE_scaffold_065224_01G000500.1"/>
    <property type="gene ID" value="TraesWEE_scaffold_065224_01G000500"/>
</dbReference>
<dbReference type="OMA" id="QAMVSEM"/>
<dbReference type="Gramene" id="TraesNOR5B03G03027750.1">
    <property type="protein sequence ID" value="TraesNOR5B03G03027750.1.CDS1"/>
    <property type="gene ID" value="TraesNOR5B03G03027750"/>
</dbReference>
<feature type="compositionally biased region" description="Low complexity" evidence="1">
    <location>
        <begin position="21"/>
        <end position="40"/>
    </location>
</feature>
<sequence>MDTDDFQAVLERLLQLRLDCPPDGDGASAPQDAPAQPAAAADDDHAVVKQSAAEWTEVLVGEMASAASMDDARRRAAKILEAFGGAVCARAARVVGDKDRELENVRRQNIILKKAVLLQHRQHVEDEAKGRELQGQVAQHREQVRQLEADKYVLSMHLRNAGGGASMPGNFNPEVF</sequence>
<dbReference type="Gramene" id="TraesLAC5B03G02953940.1">
    <property type="protein sequence ID" value="TraesLAC5B03G02953940.1.CDS1"/>
    <property type="gene ID" value="TraesLAC5B03G02953940"/>
</dbReference>
<dbReference type="Gramene" id="TraesARI7B03G04318930.1">
    <property type="protein sequence ID" value="TraesARI7B03G04318930.1.CDS1"/>
    <property type="gene ID" value="TraesARI7B03G04318930"/>
</dbReference>
<dbReference type="AlphaFoldDB" id="A0A3B6LWM2"/>
<dbReference type="Gramene" id="TraesSYM7B03G04020420.1">
    <property type="protein sequence ID" value="TraesSYM7B03G04020420.1.CDS1"/>
    <property type="gene ID" value="TraesSYM7B03G04020420"/>
</dbReference>
<dbReference type="Proteomes" id="UP000019116">
    <property type="component" value="Chromosome 5B"/>
</dbReference>
<dbReference type="EnsemblPlants" id="TraesCS5B02G495600.1">
    <property type="protein sequence ID" value="TraesCS5B02G495600.1.cds1"/>
    <property type="gene ID" value="TraesCS5B02G495600"/>
</dbReference>